<evidence type="ECO:0000313" key="1">
    <source>
        <dbReference type="EMBL" id="TFE26253.1"/>
    </source>
</evidence>
<dbReference type="AlphaFoldDB" id="A0A4Y8LY73"/>
<keyword evidence="2" id="KW-1185">Reference proteome</keyword>
<dbReference type="EMBL" id="SOMN01000014">
    <property type="protein sequence ID" value="TFE26253.1"/>
    <property type="molecule type" value="Genomic_DNA"/>
</dbReference>
<reference evidence="1 2" key="1">
    <citation type="submission" date="2019-03" db="EMBL/GenBank/DDBJ databases">
        <title>Cohnella endophytica sp. nov., a novel endophytic bacterium isolated from bark of Sonneratia apetala.</title>
        <authorList>
            <person name="Tuo L."/>
        </authorList>
    </citation>
    <scope>NUCLEOTIDE SEQUENCE [LARGE SCALE GENOMIC DNA]</scope>
    <source>
        <strain evidence="1 2">CCTCC AB 208254</strain>
    </source>
</reference>
<protein>
    <submittedName>
        <fullName evidence="1">Uncharacterized protein</fullName>
    </submittedName>
</protein>
<dbReference type="Proteomes" id="UP000297900">
    <property type="component" value="Unassembled WGS sequence"/>
</dbReference>
<dbReference type="OrthoDB" id="2734147at2"/>
<gene>
    <name evidence="1" type="ORF">E2980_11555</name>
</gene>
<accession>A0A4Y8LY73</accession>
<sequence length="72" mass="8559">MLNNQVEIVELEEKHFVGVPVTVAFQKHDPERINEANRIFTARKNEIKGIINEHEYVCPHFANDVLFTYIYW</sequence>
<comment type="caution">
    <text evidence="1">The sequence shown here is derived from an EMBL/GenBank/DDBJ whole genome shotgun (WGS) entry which is preliminary data.</text>
</comment>
<name>A0A4Y8LY73_9BACL</name>
<proteinExistence type="predicted"/>
<evidence type="ECO:0000313" key="2">
    <source>
        <dbReference type="Proteomes" id="UP000297900"/>
    </source>
</evidence>
<dbReference type="RefSeq" id="WP_135152345.1">
    <property type="nucleotide sequence ID" value="NZ_SOMN01000014.1"/>
</dbReference>
<organism evidence="1 2">
    <name type="scientific">Cohnella luojiensis</name>
    <dbReference type="NCBI Taxonomy" id="652876"/>
    <lineage>
        <taxon>Bacteria</taxon>
        <taxon>Bacillati</taxon>
        <taxon>Bacillota</taxon>
        <taxon>Bacilli</taxon>
        <taxon>Bacillales</taxon>
        <taxon>Paenibacillaceae</taxon>
        <taxon>Cohnella</taxon>
    </lineage>
</organism>